<sequence>MVDTHNLLSFDLFQQLVLWLSISMNSQRKGYRYLEANPMLMQLEAERELERLITARVEEQPEMKQQLYNHLTLLRDIRRRGKDGEPAQAIRESYINLYGGLATTLTPQLEHIEERHMFLERLRRPERTKKAQLALLREALAYAYTDINIAPEVIAEFQIVLSSTLTQEPQPLGQTEHIQALEEAISHYKTAHTIFTLERYPLQYARTHLQLGNAYLQYWKVTNKAEIMEQALRCYTSAALVYSRDIYPEQWIILQTQLGNAYARRNLGSVEEDLEYALSCFEAALQLARRLANPALWAMVQISRGDTYLQRRVGAPLDNARQAMACYRDALLIYTYHDFPREWGHIHFKLGNIYQHYLAENDTSPLTQDMDLRCAIVCYESALKIYTPDAFPRAYAVTLLHLGTTHHKRLAGKREENLAQARKCYQAALHTLAYEDFPLDYPQTLLRLAESETSEAGTASIEADLSSSLRLVYNSATLSSL</sequence>
<dbReference type="AlphaFoldDB" id="A0A4P6K0A7"/>
<gene>
    <name evidence="1" type="ORF">EPA93_38860</name>
</gene>
<dbReference type="OrthoDB" id="137354at2"/>
<dbReference type="KEGG" id="kbs:EPA93_38860"/>
<name>A0A4P6K0A7_KTERU</name>
<dbReference type="Proteomes" id="UP000290365">
    <property type="component" value="Chromosome"/>
</dbReference>
<accession>A0A4P6K0A7</accession>
<dbReference type="EMBL" id="CP035758">
    <property type="protein sequence ID" value="QBD81618.1"/>
    <property type="molecule type" value="Genomic_DNA"/>
</dbReference>
<dbReference type="SUPFAM" id="SSF48452">
    <property type="entry name" value="TPR-like"/>
    <property type="match status" value="1"/>
</dbReference>
<dbReference type="InterPro" id="IPR011990">
    <property type="entry name" value="TPR-like_helical_dom_sf"/>
</dbReference>
<dbReference type="RefSeq" id="WP_129892679.1">
    <property type="nucleotide sequence ID" value="NZ_CP035758.1"/>
</dbReference>
<dbReference type="Gene3D" id="1.25.40.10">
    <property type="entry name" value="Tetratricopeptide repeat domain"/>
    <property type="match status" value="2"/>
</dbReference>
<organism evidence="1 2">
    <name type="scientific">Ktedonosporobacter rubrisoli</name>
    <dbReference type="NCBI Taxonomy" id="2509675"/>
    <lineage>
        <taxon>Bacteria</taxon>
        <taxon>Bacillati</taxon>
        <taxon>Chloroflexota</taxon>
        <taxon>Ktedonobacteria</taxon>
        <taxon>Ktedonobacterales</taxon>
        <taxon>Ktedonosporobacteraceae</taxon>
        <taxon>Ktedonosporobacter</taxon>
    </lineage>
</organism>
<proteinExistence type="predicted"/>
<evidence type="ECO:0008006" key="3">
    <source>
        <dbReference type="Google" id="ProtNLM"/>
    </source>
</evidence>
<evidence type="ECO:0000313" key="2">
    <source>
        <dbReference type="Proteomes" id="UP000290365"/>
    </source>
</evidence>
<reference evidence="1 2" key="1">
    <citation type="submission" date="2019-01" db="EMBL/GenBank/DDBJ databases">
        <title>Ktedonosporobacter rubrisoli SCAWS-G2.</title>
        <authorList>
            <person name="Huang Y."/>
            <person name="Yan B."/>
        </authorList>
    </citation>
    <scope>NUCLEOTIDE SEQUENCE [LARGE SCALE GENOMIC DNA]</scope>
    <source>
        <strain evidence="1 2">SCAWS-G2</strain>
    </source>
</reference>
<keyword evidence="2" id="KW-1185">Reference proteome</keyword>
<evidence type="ECO:0000313" key="1">
    <source>
        <dbReference type="EMBL" id="QBD81618.1"/>
    </source>
</evidence>
<protein>
    <recommendedName>
        <fullName evidence="3">Tetratricopeptide repeat protein</fullName>
    </recommendedName>
</protein>